<feature type="transmembrane region" description="Helical" evidence="1">
    <location>
        <begin position="39"/>
        <end position="69"/>
    </location>
</feature>
<comment type="caution">
    <text evidence="2">The sequence shown here is derived from an EMBL/GenBank/DDBJ whole genome shotgun (WGS) entry which is preliminary data.</text>
</comment>
<evidence type="ECO:0000256" key="1">
    <source>
        <dbReference type="SAM" id="Phobius"/>
    </source>
</evidence>
<gene>
    <name evidence="2" type="ORF">HID58_029438</name>
</gene>
<keyword evidence="3" id="KW-1185">Reference proteome</keyword>
<dbReference type="Proteomes" id="UP000824890">
    <property type="component" value="Unassembled WGS sequence"/>
</dbReference>
<keyword evidence="1" id="KW-0812">Transmembrane</keyword>
<keyword evidence="1" id="KW-1133">Transmembrane helix</keyword>
<proteinExistence type="predicted"/>
<evidence type="ECO:0000313" key="3">
    <source>
        <dbReference type="Proteomes" id="UP000824890"/>
    </source>
</evidence>
<protein>
    <submittedName>
        <fullName evidence="2">Uncharacterized protein</fullName>
    </submittedName>
</protein>
<evidence type="ECO:0000313" key="2">
    <source>
        <dbReference type="EMBL" id="KAH0914992.1"/>
    </source>
</evidence>
<accession>A0ABQ8CE36</accession>
<sequence>MELAFEDEVSTNRRFPLCRSVVVLGNGSKGPVEAQGRRMLLTVGVFTVVCGGHVAVMTLSFFLGVSLLLQIAFARAPHVWSQVAPTFRERRVMKTLETEEPPLYYRHVIKSFLLDATRVMITNPLRFINRCVQSVWAGLRVNFLQTSPFIISASMKRRVFLKAMANVLVFLSDQQTGRSYSTVQVRLLRFWEARNVRRGGELMGVDMLLLDSQVSYLTPPFVLLNPYYKKMATGKDQMQGSSASIKCDRKSKDDVVYWKCINDETVIYMSYGSVFDHPIYPLHLCFGLASCKKEVYDRSRDFNCDNPCSDMFGGGRQMCFFLETITAHVQVALGRCTVEEGPVPTTEHTVKKAL</sequence>
<keyword evidence="1" id="KW-0472">Membrane</keyword>
<reference evidence="2 3" key="1">
    <citation type="submission" date="2021-05" db="EMBL/GenBank/DDBJ databases">
        <title>Genome Assembly of Synthetic Allotetraploid Brassica napus Reveals Homoeologous Exchanges between Subgenomes.</title>
        <authorList>
            <person name="Davis J.T."/>
        </authorList>
    </citation>
    <scope>NUCLEOTIDE SEQUENCE [LARGE SCALE GENOMIC DNA]</scope>
    <source>
        <strain evidence="3">cv. Da-Ae</strain>
        <tissue evidence="2">Seedling</tissue>
    </source>
</reference>
<organism evidence="2 3">
    <name type="scientific">Brassica napus</name>
    <name type="common">Rape</name>
    <dbReference type="NCBI Taxonomy" id="3708"/>
    <lineage>
        <taxon>Eukaryota</taxon>
        <taxon>Viridiplantae</taxon>
        <taxon>Streptophyta</taxon>
        <taxon>Embryophyta</taxon>
        <taxon>Tracheophyta</taxon>
        <taxon>Spermatophyta</taxon>
        <taxon>Magnoliopsida</taxon>
        <taxon>eudicotyledons</taxon>
        <taxon>Gunneridae</taxon>
        <taxon>Pentapetalae</taxon>
        <taxon>rosids</taxon>
        <taxon>malvids</taxon>
        <taxon>Brassicales</taxon>
        <taxon>Brassicaceae</taxon>
        <taxon>Brassiceae</taxon>
        <taxon>Brassica</taxon>
    </lineage>
</organism>
<dbReference type="EMBL" id="JAGKQM010000008">
    <property type="protein sequence ID" value="KAH0914992.1"/>
    <property type="molecule type" value="Genomic_DNA"/>
</dbReference>
<name>A0ABQ8CE36_BRANA</name>